<evidence type="ECO:0000313" key="1">
    <source>
        <dbReference type="EnsemblPlants" id="AVESA.00010b.r2.5CG0882250.1.CDS.1"/>
    </source>
</evidence>
<reference evidence="1" key="1">
    <citation type="submission" date="2021-05" db="EMBL/GenBank/DDBJ databases">
        <authorList>
            <person name="Scholz U."/>
            <person name="Mascher M."/>
            <person name="Fiebig A."/>
        </authorList>
    </citation>
    <scope>NUCLEOTIDE SEQUENCE [LARGE SCALE GENOMIC DNA]</scope>
</reference>
<evidence type="ECO:0000313" key="2">
    <source>
        <dbReference type="Proteomes" id="UP001732700"/>
    </source>
</evidence>
<accession>A0ACD5Y0F9</accession>
<proteinExistence type="predicted"/>
<reference evidence="1" key="2">
    <citation type="submission" date="2025-09" db="UniProtKB">
        <authorList>
            <consortium name="EnsemblPlants"/>
        </authorList>
    </citation>
    <scope>IDENTIFICATION</scope>
</reference>
<organism evidence="1 2">
    <name type="scientific">Avena sativa</name>
    <name type="common">Oat</name>
    <dbReference type="NCBI Taxonomy" id="4498"/>
    <lineage>
        <taxon>Eukaryota</taxon>
        <taxon>Viridiplantae</taxon>
        <taxon>Streptophyta</taxon>
        <taxon>Embryophyta</taxon>
        <taxon>Tracheophyta</taxon>
        <taxon>Spermatophyta</taxon>
        <taxon>Magnoliopsida</taxon>
        <taxon>Liliopsida</taxon>
        <taxon>Poales</taxon>
        <taxon>Poaceae</taxon>
        <taxon>BOP clade</taxon>
        <taxon>Pooideae</taxon>
        <taxon>Poodae</taxon>
        <taxon>Poeae</taxon>
        <taxon>Poeae Chloroplast Group 1 (Aveneae type)</taxon>
        <taxon>Aveninae</taxon>
        <taxon>Avena</taxon>
    </lineage>
</organism>
<sequence>MMPYDDRYTVHIQTLGLLPFIHMVNRGTLHMNPTAITTLVDRWRLETHSFHLRTGKMTVTLQDMSMILALPIQGDPLCINTSSDNWRDRMCSLIGGKCPGDTISKQGVKLRVTDGATFKWISQNFSTCLKNASDDEVMIYARVYVWYVITKTIFPDGKGNMAHWHWLKALTKMDKKWS</sequence>
<keyword evidence="2" id="KW-1185">Reference proteome</keyword>
<dbReference type="Proteomes" id="UP001732700">
    <property type="component" value="Chromosome 5C"/>
</dbReference>
<dbReference type="EnsemblPlants" id="AVESA.00010b.r2.5CG0882250.1">
    <property type="protein sequence ID" value="AVESA.00010b.r2.5CG0882250.1.CDS.1"/>
    <property type="gene ID" value="AVESA.00010b.r2.5CG0882250"/>
</dbReference>
<name>A0ACD5Y0F9_AVESA</name>
<protein>
    <submittedName>
        <fullName evidence="1">Uncharacterized protein</fullName>
    </submittedName>
</protein>